<gene>
    <name evidence="2" type="ordered locus">Bamb_3833</name>
</gene>
<protein>
    <recommendedName>
        <fullName evidence="1">Insertion element IS150 protein InsJ-like helix-turn-helix domain-containing protein</fullName>
    </recommendedName>
</protein>
<feature type="domain" description="Insertion element IS150 protein InsJ-like helix-turn-helix" evidence="1">
    <location>
        <begin position="16"/>
        <end position="65"/>
    </location>
</feature>
<evidence type="ECO:0000259" key="1">
    <source>
        <dbReference type="Pfam" id="PF13518"/>
    </source>
</evidence>
<dbReference type="Pfam" id="PF13518">
    <property type="entry name" value="HTH_28"/>
    <property type="match status" value="1"/>
</dbReference>
<dbReference type="eggNOG" id="COG2801">
    <property type="taxonomic scope" value="Bacteria"/>
</dbReference>
<evidence type="ECO:0000313" key="3">
    <source>
        <dbReference type="Proteomes" id="UP000000662"/>
    </source>
</evidence>
<keyword evidence="3" id="KW-1185">Reference proteome</keyword>
<accession>Q0B8Y6</accession>
<evidence type="ECO:0000313" key="2">
    <source>
        <dbReference type="EMBL" id="ABI89387.1"/>
    </source>
</evidence>
<dbReference type="SUPFAM" id="SSF46689">
    <property type="entry name" value="Homeodomain-like"/>
    <property type="match status" value="1"/>
</dbReference>
<dbReference type="AlphaFoldDB" id="Q0B8Y6"/>
<sequence length="164" mass="18298">MGQPGLITMSMRELDRLKVVEAVIEQRLMPWRAAERLGISRRQIERLVARYRAAGPAGLLSQRRGHASNHQLPEDLAHRALSLIRERYADFGPTLACEKLRECHGIQLAKETVRKLMTDAGLWIPAPATSAEDQPRCITVGIAHLYSSMPAVASTPRRAVRLTT</sequence>
<name>Q0B8Y6_BURCM</name>
<dbReference type="Proteomes" id="UP000000662">
    <property type="component" value="Chromosome 2"/>
</dbReference>
<reference evidence="2" key="1">
    <citation type="submission" date="2006-08" db="EMBL/GenBank/DDBJ databases">
        <title>Complete sequence of Chromosome 2 of Burkholderia cepacia AMMD.</title>
        <authorList>
            <consortium name="US DOE Joint Genome Institute"/>
            <person name="Copeland A."/>
            <person name="Lucas S."/>
            <person name="Lapidus A."/>
            <person name="Barry K."/>
            <person name="Detter J.C."/>
            <person name="Glavina del Rio T."/>
            <person name="Hammon N."/>
            <person name="Israni S."/>
            <person name="Pitluck S."/>
            <person name="Bruce D."/>
            <person name="Chain P."/>
            <person name="Malfatti S."/>
            <person name="Shin M."/>
            <person name="Vergez L."/>
            <person name="Schmutz J."/>
            <person name="Larimer F."/>
            <person name="Land M."/>
            <person name="Hauser L."/>
            <person name="Kyrpides N."/>
            <person name="Kim E."/>
            <person name="Parke J."/>
            <person name="Coenye T."/>
            <person name="Konstantinidis K."/>
            <person name="Ramette A."/>
            <person name="Tiedje J."/>
            <person name="Richardson P."/>
        </authorList>
    </citation>
    <scope>NUCLEOTIDE SEQUENCE</scope>
    <source>
        <strain evidence="2">AMMD</strain>
    </source>
</reference>
<dbReference type="KEGG" id="bam:Bamb_3833"/>
<dbReference type="InterPro" id="IPR009057">
    <property type="entry name" value="Homeodomain-like_sf"/>
</dbReference>
<proteinExistence type="predicted"/>
<dbReference type="PANTHER" id="PTHR35004:SF7">
    <property type="entry name" value="INTEGRASE PROTEIN"/>
    <property type="match status" value="1"/>
</dbReference>
<dbReference type="EMBL" id="CP000441">
    <property type="protein sequence ID" value="ABI89387.1"/>
    <property type="molecule type" value="Genomic_DNA"/>
</dbReference>
<organism evidence="2 3">
    <name type="scientific">Burkholderia ambifaria (strain ATCC BAA-244 / DSM 16087 / CCUG 44356 / LMG 19182 / AMMD)</name>
    <name type="common">Burkholderia cepacia (strain AMMD)</name>
    <dbReference type="NCBI Taxonomy" id="339670"/>
    <lineage>
        <taxon>Bacteria</taxon>
        <taxon>Pseudomonadati</taxon>
        <taxon>Pseudomonadota</taxon>
        <taxon>Betaproteobacteria</taxon>
        <taxon>Burkholderiales</taxon>
        <taxon>Burkholderiaceae</taxon>
        <taxon>Burkholderia</taxon>
        <taxon>Burkholderia cepacia complex</taxon>
    </lineage>
</organism>
<dbReference type="InterPro" id="IPR055247">
    <property type="entry name" value="InsJ-like_HTH"/>
</dbReference>
<dbReference type="PANTHER" id="PTHR35004">
    <property type="entry name" value="TRANSPOSASE RV3428C-RELATED"/>
    <property type="match status" value="1"/>
</dbReference>